<feature type="compositionally biased region" description="Basic residues" evidence="9">
    <location>
        <begin position="101"/>
        <end position="118"/>
    </location>
</feature>
<dbReference type="InterPro" id="IPR001892">
    <property type="entry name" value="Ribosomal_uS13"/>
</dbReference>
<dbReference type="NCBIfam" id="TIGR03631">
    <property type="entry name" value="uS13_bact"/>
    <property type="match status" value="1"/>
</dbReference>
<keyword evidence="4 7" id="KW-0689">Ribosomal protein</keyword>
<dbReference type="Proteomes" id="UP000030652">
    <property type="component" value="Unassembled WGS sequence"/>
</dbReference>
<dbReference type="AlphaFoldDB" id="A0A0B0EJ95"/>
<dbReference type="PIRSF" id="PIRSF002134">
    <property type="entry name" value="Ribosomal_S13"/>
    <property type="match status" value="1"/>
</dbReference>
<dbReference type="GO" id="GO:0006412">
    <property type="term" value="P:translation"/>
    <property type="evidence" value="ECO:0007669"/>
    <property type="project" value="UniProtKB-UniRule"/>
</dbReference>
<accession>A0A0B0EJ95</accession>
<reference evidence="10 11" key="1">
    <citation type="submission" date="2014-10" db="EMBL/GenBank/DDBJ databases">
        <title>Draft genome of anammox bacterium scalindua brodae, obtained using differential coverage binning of sequence data from two enrichment reactors.</title>
        <authorList>
            <person name="Speth D.R."/>
            <person name="Russ L."/>
            <person name="Kartal B."/>
            <person name="Op den Camp H.J."/>
            <person name="Dutilh B.E."/>
            <person name="Jetten M.S."/>
        </authorList>
    </citation>
    <scope>NUCLEOTIDE SEQUENCE [LARGE SCALE GENOMIC DNA]</scope>
    <source>
        <strain evidence="10">RU1</strain>
    </source>
</reference>
<keyword evidence="7" id="KW-0820">tRNA-binding</keyword>
<dbReference type="SUPFAM" id="SSF46946">
    <property type="entry name" value="S13-like H2TH domain"/>
    <property type="match status" value="1"/>
</dbReference>
<dbReference type="Gene3D" id="1.10.8.50">
    <property type="match status" value="1"/>
</dbReference>
<dbReference type="PROSITE" id="PS50159">
    <property type="entry name" value="RIBOSOMAL_S13_2"/>
    <property type="match status" value="1"/>
</dbReference>
<dbReference type="GO" id="GO:0005829">
    <property type="term" value="C:cytosol"/>
    <property type="evidence" value="ECO:0007669"/>
    <property type="project" value="TreeGrafter"/>
</dbReference>
<dbReference type="GO" id="GO:0003735">
    <property type="term" value="F:structural constituent of ribosome"/>
    <property type="evidence" value="ECO:0007669"/>
    <property type="project" value="InterPro"/>
</dbReference>
<keyword evidence="2 7" id="KW-0699">rRNA-binding</keyword>
<evidence type="ECO:0000256" key="4">
    <source>
        <dbReference type="ARBA" id="ARBA00022980"/>
    </source>
</evidence>
<evidence type="ECO:0000256" key="9">
    <source>
        <dbReference type="SAM" id="MobiDB-lite"/>
    </source>
</evidence>
<dbReference type="InterPro" id="IPR010979">
    <property type="entry name" value="Ribosomal_uS13-like_H2TH"/>
</dbReference>
<keyword evidence="3 7" id="KW-0694">RNA-binding</keyword>
<dbReference type="PANTHER" id="PTHR10871:SF1">
    <property type="entry name" value="SMALL RIBOSOMAL SUBUNIT PROTEIN US13M"/>
    <property type="match status" value="1"/>
</dbReference>
<evidence type="ECO:0000256" key="3">
    <source>
        <dbReference type="ARBA" id="ARBA00022884"/>
    </source>
</evidence>
<evidence type="ECO:0000313" key="10">
    <source>
        <dbReference type="EMBL" id="KHE90760.1"/>
    </source>
</evidence>
<evidence type="ECO:0000313" key="11">
    <source>
        <dbReference type="Proteomes" id="UP000030652"/>
    </source>
</evidence>
<name>A0A0B0EJ95_9BACT</name>
<dbReference type="eggNOG" id="COG0099">
    <property type="taxonomic scope" value="Bacteria"/>
</dbReference>
<dbReference type="GO" id="GO:0000049">
    <property type="term" value="F:tRNA binding"/>
    <property type="evidence" value="ECO:0007669"/>
    <property type="project" value="UniProtKB-UniRule"/>
</dbReference>
<comment type="caution">
    <text evidence="10">The sequence shown here is derived from an EMBL/GenBank/DDBJ whole genome shotgun (WGS) entry which is preliminary data.</text>
</comment>
<dbReference type="Pfam" id="PF00416">
    <property type="entry name" value="Ribosomal_S13"/>
    <property type="match status" value="1"/>
</dbReference>
<gene>
    <name evidence="7" type="primary">rpsM</name>
    <name evidence="10" type="ORF">SCABRO_03482</name>
</gene>
<dbReference type="HAMAP" id="MF_01315">
    <property type="entry name" value="Ribosomal_uS13"/>
    <property type="match status" value="1"/>
</dbReference>
<dbReference type="FunFam" id="1.10.8.50:FF:000001">
    <property type="entry name" value="30S ribosomal protein S13"/>
    <property type="match status" value="1"/>
</dbReference>
<dbReference type="InterPro" id="IPR019980">
    <property type="entry name" value="Ribosomal_uS13_bac-type"/>
</dbReference>
<sequence>MPRIAGVDIPGEKRIVISLTYIYGISKHLSQKALKALGMDDNVRAKDVSEDELSTLGAYLDKNFIIEGNLRRQESQNIARLKNIGCYRGLRHRLGLPARGQRTKTNARTRKGKKRTVSVKKGIKEMKG</sequence>
<dbReference type="InterPro" id="IPR027437">
    <property type="entry name" value="Rbsml_uS13_C"/>
</dbReference>
<comment type="function">
    <text evidence="7">Located at the top of the head of the 30S subunit, it contacts several helices of the 16S rRNA. In the 70S ribosome it contacts the 23S rRNA (bridge B1a) and protein L5 of the 50S subunit (bridge B1b), connecting the 2 subunits; these bridges are implicated in subunit movement. Contacts the tRNAs in the A and P-sites.</text>
</comment>
<dbReference type="PANTHER" id="PTHR10871">
    <property type="entry name" value="30S RIBOSOMAL PROTEIN S13/40S RIBOSOMAL PROTEIN S18"/>
    <property type="match status" value="1"/>
</dbReference>
<evidence type="ECO:0000256" key="2">
    <source>
        <dbReference type="ARBA" id="ARBA00022730"/>
    </source>
</evidence>
<keyword evidence="5 7" id="KW-0687">Ribonucleoprotein</keyword>
<evidence type="ECO:0000256" key="8">
    <source>
        <dbReference type="RuleBase" id="RU003830"/>
    </source>
</evidence>
<dbReference type="GO" id="GO:0019843">
    <property type="term" value="F:rRNA binding"/>
    <property type="evidence" value="ECO:0007669"/>
    <property type="project" value="UniProtKB-UniRule"/>
</dbReference>
<protein>
    <recommendedName>
        <fullName evidence="6 7">Small ribosomal subunit protein uS13</fullName>
    </recommendedName>
</protein>
<organism evidence="10 11">
    <name type="scientific">Candidatus Scalindua brodae</name>
    <dbReference type="NCBI Taxonomy" id="237368"/>
    <lineage>
        <taxon>Bacteria</taxon>
        <taxon>Pseudomonadati</taxon>
        <taxon>Planctomycetota</taxon>
        <taxon>Candidatus Brocadiia</taxon>
        <taxon>Candidatus Brocadiales</taxon>
        <taxon>Candidatus Scalinduaceae</taxon>
        <taxon>Candidatus Scalindua</taxon>
    </lineage>
</organism>
<evidence type="ECO:0000256" key="1">
    <source>
        <dbReference type="ARBA" id="ARBA00008080"/>
    </source>
</evidence>
<dbReference type="EMBL" id="JRYO01000242">
    <property type="protein sequence ID" value="KHE90760.1"/>
    <property type="molecule type" value="Genomic_DNA"/>
</dbReference>
<comment type="similarity">
    <text evidence="1 7 8">Belongs to the universal ribosomal protein uS13 family.</text>
</comment>
<feature type="region of interest" description="Disordered" evidence="9">
    <location>
        <begin position="99"/>
        <end position="128"/>
    </location>
</feature>
<evidence type="ECO:0000256" key="7">
    <source>
        <dbReference type="HAMAP-Rule" id="MF_01315"/>
    </source>
</evidence>
<dbReference type="GO" id="GO:0015935">
    <property type="term" value="C:small ribosomal subunit"/>
    <property type="evidence" value="ECO:0007669"/>
    <property type="project" value="TreeGrafter"/>
</dbReference>
<proteinExistence type="inferred from homology"/>
<evidence type="ECO:0000256" key="5">
    <source>
        <dbReference type="ARBA" id="ARBA00023274"/>
    </source>
</evidence>
<dbReference type="Gene3D" id="4.10.910.10">
    <property type="entry name" value="30s ribosomal protein s13, domain 2"/>
    <property type="match status" value="1"/>
</dbReference>
<dbReference type="PATRIC" id="fig|237368.3.peg.3754"/>
<comment type="subunit">
    <text evidence="7">Part of the 30S ribosomal subunit. Forms a loose heterodimer with protein S19. Forms two bridges to the 50S subunit in the 70S ribosome.</text>
</comment>
<evidence type="ECO:0000256" key="6">
    <source>
        <dbReference type="ARBA" id="ARBA00035166"/>
    </source>
</evidence>